<dbReference type="AlphaFoldDB" id="A0A0W0VSX0"/>
<dbReference type="RefSeq" id="WP_058528161.1">
    <property type="nucleotide sequence ID" value="NZ_CAAAHZ010000005.1"/>
</dbReference>
<gene>
    <name evidence="1" type="ORF">Llon_0149</name>
</gene>
<name>A0A0W0VSX0_9GAMM</name>
<evidence type="ECO:0000313" key="1">
    <source>
        <dbReference type="EMBL" id="KTD23264.1"/>
    </source>
</evidence>
<accession>A0A0W0VSX0</accession>
<dbReference type="Pfam" id="PF05936">
    <property type="entry name" value="T6SS_VasE"/>
    <property type="match status" value="1"/>
</dbReference>
<evidence type="ECO:0000313" key="2">
    <source>
        <dbReference type="Proteomes" id="UP000054997"/>
    </source>
</evidence>
<organism evidence="1 2">
    <name type="scientific">Legionella londiniensis</name>
    <dbReference type="NCBI Taxonomy" id="45068"/>
    <lineage>
        <taxon>Bacteria</taxon>
        <taxon>Pseudomonadati</taxon>
        <taxon>Pseudomonadota</taxon>
        <taxon>Gammaproteobacteria</taxon>
        <taxon>Legionellales</taxon>
        <taxon>Legionellaceae</taxon>
        <taxon>Legionella</taxon>
    </lineage>
</organism>
<dbReference type="EMBL" id="LNYK01000001">
    <property type="protein sequence ID" value="KTD23264.1"/>
    <property type="molecule type" value="Genomic_DNA"/>
</dbReference>
<reference evidence="1 2" key="1">
    <citation type="submission" date="2015-11" db="EMBL/GenBank/DDBJ databases">
        <title>Genomic analysis of 38 Legionella species identifies large and diverse effector repertoires.</title>
        <authorList>
            <person name="Burstein D."/>
            <person name="Amaro F."/>
            <person name="Zusman T."/>
            <person name="Lifshitz Z."/>
            <person name="Cohen O."/>
            <person name="Gilbert J.A."/>
            <person name="Pupko T."/>
            <person name="Shuman H.A."/>
            <person name="Segal G."/>
        </authorList>
    </citation>
    <scope>NUCLEOTIDE SEQUENCE [LARGE SCALE GENOMIC DNA]</scope>
    <source>
        <strain evidence="1 2">ATCC 49505</strain>
    </source>
</reference>
<proteinExistence type="predicted"/>
<dbReference type="PANTHER" id="PTHR35566">
    <property type="entry name" value="BLR3599 PROTEIN"/>
    <property type="match status" value="1"/>
</dbReference>
<dbReference type="NCBIfam" id="TIGR03353">
    <property type="entry name" value="VI_chp_4"/>
    <property type="match status" value="1"/>
</dbReference>
<dbReference type="PANTHER" id="PTHR35566:SF1">
    <property type="entry name" value="TYPE VI SECRETION SYSTEM BASEPLATE COMPONENT TSSK1"/>
    <property type="match status" value="1"/>
</dbReference>
<dbReference type="OrthoDB" id="9775333at2"/>
<dbReference type="PATRIC" id="fig|45068.5.peg.157"/>
<dbReference type="Proteomes" id="UP000054997">
    <property type="component" value="Unassembled WGS sequence"/>
</dbReference>
<keyword evidence="2" id="KW-1185">Reference proteome</keyword>
<comment type="caution">
    <text evidence="1">The sequence shown here is derived from an EMBL/GenBank/DDBJ whole genome shotgun (WGS) entry which is preliminary data.</text>
</comment>
<protein>
    <recommendedName>
        <fullName evidence="3">Type VI secretion protein</fullName>
    </recommendedName>
</protein>
<sequence length="445" mass="51762">MAFRKVVWAEGVLLGQQHFQHWDSFLQKQQSLTYCHAHSFCWGLAELHWEESFLPQGVFRLNCCVALLKDGRWIDFNHQFDDVLSLKLPEQSITPLKVFLTIPETDYVSGISGYQALQKPPAWVADYQIVHDLYDASREREVLLGKQHLRLTLEDDIPSGSSAIQIAELEYNAQQASYRLSRNFIPPLLKISASGNLFAWIASWIGKMRQFLKLLQEQREKYRHVQNQFSYGDFIYFNLIKTITTYLPQMNLIQQSPHLPPFYLYSLCSFMIGELWGYTDSPLSEPDLPRFELQNLGDVFKKLRVRFDELVERITPVNTLDIPLQHVFEMQYQSDCLSESDLEEKQFCLALYHENLTQELINRILQCIKVAAPSRLINIVKSFTQGISLTYLASPGKDLLAKRNYHYFLMNKGCAEWREVIAEGRISFFISQDLAALPFELICYD</sequence>
<dbReference type="STRING" id="45068.Llon_0149"/>
<evidence type="ECO:0008006" key="3">
    <source>
        <dbReference type="Google" id="ProtNLM"/>
    </source>
</evidence>
<dbReference type="InterPro" id="IPR010263">
    <property type="entry name" value="T6SS_TssK"/>
</dbReference>